<evidence type="ECO:0000313" key="2">
    <source>
        <dbReference type="EMBL" id="KKP43429.1"/>
    </source>
</evidence>
<accession>A0A0F9ZH85</accession>
<keyword evidence="1" id="KW-0472">Membrane</keyword>
<comment type="caution">
    <text evidence="2">The sequence shown here is derived from an EMBL/GenBank/DDBJ whole genome shotgun (WGS) entry which is preliminary data.</text>
</comment>
<dbReference type="EMBL" id="LBOV01000017">
    <property type="protein sequence ID" value="KKP43429.1"/>
    <property type="molecule type" value="Genomic_DNA"/>
</dbReference>
<dbReference type="Proteomes" id="UP000034302">
    <property type="component" value="Unassembled WGS sequence"/>
</dbReference>
<reference evidence="2 3" key="1">
    <citation type="journal article" date="2015" name="Nature">
        <title>rRNA introns, odd ribosomes, and small enigmatic genomes across a large radiation of phyla.</title>
        <authorList>
            <person name="Brown C.T."/>
            <person name="Hug L.A."/>
            <person name="Thomas B.C."/>
            <person name="Sharon I."/>
            <person name="Castelle C.J."/>
            <person name="Singh A."/>
            <person name="Wilkins M.J."/>
            <person name="Williams K.H."/>
            <person name="Banfield J.F."/>
        </authorList>
    </citation>
    <scope>NUCLEOTIDE SEQUENCE [LARGE SCALE GENOMIC DNA]</scope>
</reference>
<dbReference type="Gene3D" id="2.60.120.200">
    <property type="match status" value="1"/>
</dbReference>
<gene>
    <name evidence="2" type="ORF">UR34_C0017G0002</name>
</gene>
<feature type="transmembrane region" description="Helical" evidence="1">
    <location>
        <begin position="12"/>
        <end position="32"/>
    </location>
</feature>
<evidence type="ECO:0000313" key="3">
    <source>
        <dbReference type="Proteomes" id="UP000034302"/>
    </source>
</evidence>
<dbReference type="InterPro" id="IPR013320">
    <property type="entry name" value="ConA-like_dom_sf"/>
</dbReference>
<evidence type="ECO:0000256" key="1">
    <source>
        <dbReference type="SAM" id="Phobius"/>
    </source>
</evidence>
<proteinExistence type="predicted"/>
<keyword evidence="1" id="KW-0812">Transmembrane</keyword>
<dbReference type="AlphaFoldDB" id="A0A0F9ZH85"/>
<keyword evidence="1" id="KW-1133">Transmembrane helix</keyword>
<name>A0A0F9ZH85_9BACT</name>
<dbReference type="SUPFAM" id="SSF49899">
    <property type="entry name" value="Concanavalin A-like lectins/glucanases"/>
    <property type="match status" value="1"/>
</dbReference>
<protein>
    <submittedName>
        <fullName evidence="2">Uncharacterized protein</fullName>
    </submittedName>
</protein>
<organism evidence="2 3">
    <name type="scientific">candidate division WS6 bacterium GW2011_GWC1_33_20</name>
    <dbReference type="NCBI Taxonomy" id="1619089"/>
    <lineage>
        <taxon>Bacteria</taxon>
        <taxon>Candidatus Dojkabacteria</taxon>
    </lineage>
</organism>
<sequence length="963" mass="108855">MKKESIFKKILVGSGYLLLALVLTILIFILIVNSSSKENDSIVKAQDSESYFRNINPKFVVDFIDNEYIRFETVSSFSNPFEGEKQTFWEKIRYTLGLKQKKLGIEISLEDVSYDKDITDIFNNEDIDIPKYSLEKNFKLTSSGREIGENDKEAISKDTVISESIYKGVDIEYQVIKGKGLKEEIILNEIPEYETECSTGKCSLPVNRFLFKLKLDEGLEFKRSVEGNEQYPSGTYYITDIDNNYFAHFLPEFAVDSVGNKTSSVETNISESEEGIYMFEVILDSEWLLSNERVFPIRIDPSVVHDTDLIFNQGIYDRVELDPSLMISLKSADFKSGVYTSGLVDIGENSKLRNISWESFGVATGDGELPFSRIGLILEENFNDIQSVKKKWGTGALNTNKNFDIPSSSSNFFTVEFWSYSFNLKDIEQTLAQSNLVKLNSEGGKYTLIDSLGNKYLTEIPVNFNSWEYIGLVFDMVGSKVTLYIDESEFVTDIDMNGNTKLSNISLGGSLGYFDTLRVYDRLLARNELVSNSQYSNIYLQYISSLDNVTWSDWSTKLKYISNPVVEQGSLDITSETEDLSSYDLLSLKFLLEEESKVVLGESKFLNGIDNENVKTLEGVEGVIDGTQTFKYIDFVYTPTEYVDSCLINIGDLSITSKDTVTVKIGQDILTLTNPHGELILNEPNYISISMTGSEISLYVNGEMYSKQSSTYTLTPTQYQIGKGCIGTEAESVQVSNVRVSTTDITVEDIVRYSEIADRTYTLKPSFVAMLQGDTEILDSSDTQFSITEMPFGSTNYISNLSIGDSVVIMQAEYLAEGKVLSLSMDTGLVEVESWKEGSTFPTTGFGLNASVLKWQEEYIPTDVFLNRFVPNYVINMKSDVISSLRDIELISIYRQNEEVPFSNNDIYMKYRFIYTTSKYGISSNLSNVTVNFDTSGPNMDQVLRHGQWFNNEGVKQSFWWAK</sequence>